<dbReference type="RefSeq" id="WP_093046700.1">
    <property type="nucleotide sequence ID" value="NZ_FNQR01000024.1"/>
</dbReference>
<dbReference type="GO" id="GO:0008289">
    <property type="term" value="F:lipid binding"/>
    <property type="evidence" value="ECO:0007669"/>
    <property type="project" value="UniProtKB-KW"/>
</dbReference>
<evidence type="ECO:0000313" key="2">
    <source>
        <dbReference type="EMBL" id="SEB18318.1"/>
    </source>
</evidence>
<keyword evidence="1" id="KW-0446">Lipid-binding</keyword>
<dbReference type="Gene3D" id="3.30.1180.10">
    <property type="match status" value="1"/>
</dbReference>
<proteinExistence type="predicted"/>
<reference evidence="2 3" key="1">
    <citation type="submission" date="2016-10" db="EMBL/GenBank/DDBJ databases">
        <authorList>
            <person name="de Groot N.N."/>
        </authorList>
    </citation>
    <scope>NUCLEOTIDE SEQUENCE [LARGE SCALE GENOMIC DNA]</scope>
    <source>
        <strain evidence="2 3">CCM7597</strain>
    </source>
</reference>
<organism evidence="2 3">
    <name type="scientific">Thalassobacillus cyri</name>
    <dbReference type="NCBI Taxonomy" id="571932"/>
    <lineage>
        <taxon>Bacteria</taxon>
        <taxon>Bacillati</taxon>
        <taxon>Bacillota</taxon>
        <taxon>Bacilli</taxon>
        <taxon>Bacillales</taxon>
        <taxon>Bacillaceae</taxon>
        <taxon>Thalassobacillus</taxon>
    </lineage>
</organism>
<dbReference type="OrthoDB" id="5429275at2"/>
<sequence>MTIQMIIDGGADVPKSLIEKYKLKIVPLNLHFGDEQYKTGETLDLSLFYEKLKQSEELPRSSAPSPYDFYQACKKVGKDRPILVLAMTKGLSSTYESAVMGKDMLLDEEPERQIIVLNTKTASCGVALLVQEAGKKIEEGSGLQQLASHMEERIEKTTTLFILQTLENVIKGGRLDKVRGTIAKTLNIKLLLKASDDKGDIEVIEKVRGNKKAFRRFVEQIGEYANNFEDRVISLSHCNSAESGRSTLNDIKTKYNFKDSLFMETGPLISTYAGEGGLVIAFFKD</sequence>
<dbReference type="PANTHER" id="PTHR33434:SF2">
    <property type="entry name" value="FATTY ACID-BINDING PROTEIN TM_1468"/>
    <property type="match status" value="1"/>
</dbReference>
<dbReference type="SUPFAM" id="SSF82549">
    <property type="entry name" value="DAK1/DegV-like"/>
    <property type="match status" value="1"/>
</dbReference>
<keyword evidence="3" id="KW-1185">Reference proteome</keyword>
<dbReference type="InterPro" id="IPR003797">
    <property type="entry name" value="DegV"/>
</dbReference>
<dbReference type="InterPro" id="IPR043168">
    <property type="entry name" value="DegV_C"/>
</dbReference>
<gene>
    <name evidence="2" type="ORF">SAMN05421743_12451</name>
</gene>
<dbReference type="InterPro" id="IPR050270">
    <property type="entry name" value="DegV_domain_contain"/>
</dbReference>
<dbReference type="EMBL" id="FNQR01000024">
    <property type="protein sequence ID" value="SEB18318.1"/>
    <property type="molecule type" value="Genomic_DNA"/>
</dbReference>
<dbReference type="Pfam" id="PF02645">
    <property type="entry name" value="DegV"/>
    <property type="match status" value="1"/>
</dbReference>
<dbReference type="STRING" id="571932.SAMN05421743_12451"/>
<dbReference type="AlphaFoldDB" id="A0A1H4HB85"/>
<accession>A0A1H4HB85</accession>
<evidence type="ECO:0000256" key="1">
    <source>
        <dbReference type="ARBA" id="ARBA00023121"/>
    </source>
</evidence>
<dbReference type="Gene3D" id="3.40.50.10170">
    <property type="match status" value="1"/>
</dbReference>
<protein>
    <submittedName>
        <fullName evidence="2">EDD domain protein, DegV family</fullName>
    </submittedName>
</protein>
<name>A0A1H4HB85_9BACI</name>
<dbReference type="PROSITE" id="PS51482">
    <property type="entry name" value="DEGV"/>
    <property type="match status" value="1"/>
</dbReference>
<evidence type="ECO:0000313" key="3">
    <source>
        <dbReference type="Proteomes" id="UP000198584"/>
    </source>
</evidence>
<dbReference type="PANTHER" id="PTHR33434">
    <property type="entry name" value="DEGV DOMAIN-CONTAINING PROTEIN DR_1986-RELATED"/>
    <property type="match status" value="1"/>
</dbReference>
<dbReference type="Proteomes" id="UP000198584">
    <property type="component" value="Unassembled WGS sequence"/>
</dbReference>
<dbReference type="NCBIfam" id="TIGR00762">
    <property type="entry name" value="DegV"/>
    <property type="match status" value="1"/>
</dbReference>